<dbReference type="Pfam" id="PF01613">
    <property type="entry name" value="Flavin_Reduct"/>
    <property type="match status" value="1"/>
</dbReference>
<dbReference type="EMBL" id="MEUF01000052">
    <property type="protein sequence ID" value="OGC33957.1"/>
    <property type="molecule type" value="Genomic_DNA"/>
</dbReference>
<organism evidence="5 6">
    <name type="scientific">candidate division WOR-1 bacterium RIFOXYB2_FULL_48_7</name>
    <dbReference type="NCBI Taxonomy" id="1802583"/>
    <lineage>
        <taxon>Bacteria</taxon>
        <taxon>Bacillati</taxon>
        <taxon>Saganbacteria</taxon>
    </lineage>
</organism>
<comment type="cofactor">
    <cofactor evidence="1">
        <name>FMN</name>
        <dbReference type="ChEBI" id="CHEBI:58210"/>
    </cofactor>
</comment>
<evidence type="ECO:0000313" key="5">
    <source>
        <dbReference type="EMBL" id="OGC33957.1"/>
    </source>
</evidence>
<dbReference type="SMART" id="SM00903">
    <property type="entry name" value="Flavin_Reduct"/>
    <property type="match status" value="1"/>
</dbReference>
<dbReference type="SUPFAM" id="SSF50475">
    <property type="entry name" value="FMN-binding split barrel"/>
    <property type="match status" value="1"/>
</dbReference>
<keyword evidence="2" id="KW-0285">Flavoprotein</keyword>
<dbReference type="PANTHER" id="PTHR43567:SF1">
    <property type="entry name" value="FLAVOREDOXIN"/>
    <property type="match status" value="1"/>
</dbReference>
<dbReference type="PROSITE" id="PS51257">
    <property type="entry name" value="PROKAR_LIPOPROTEIN"/>
    <property type="match status" value="1"/>
</dbReference>
<comment type="similarity">
    <text evidence="3">Belongs to the flavoredoxin family.</text>
</comment>
<dbReference type="AlphaFoldDB" id="A0A1F4TMX3"/>
<evidence type="ECO:0000256" key="3">
    <source>
        <dbReference type="ARBA" id="ARBA00038054"/>
    </source>
</evidence>
<dbReference type="Proteomes" id="UP000178951">
    <property type="component" value="Unassembled WGS sequence"/>
</dbReference>
<dbReference type="InterPro" id="IPR012349">
    <property type="entry name" value="Split_barrel_FMN-bd"/>
</dbReference>
<evidence type="ECO:0000256" key="1">
    <source>
        <dbReference type="ARBA" id="ARBA00001917"/>
    </source>
</evidence>
<evidence type="ECO:0000259" key="4">
    <source>
        <dbReference type="SMART" id="SM00903"/>
    </source>
</evidence>
<sequence>MTKKLWSAGTMLFPAPAVLVSCGDRPDNYNLITIAWAGNVCSEPAQTFVSIRPERHSHEIIKRTGEFVINLTTQKLAFATDFCGVKSGRDMNKWERLKLTPIKGEKVSAPLLKESPINIECRVKEIKSLGSHDMFIGEVLCVQAEEKFFNKQGAFDFRLAEPICYSHGHYYALGKHLGHFGFSVKKH</sequence>
<dbReference type="GO" id="GO:0016646">
    <property type="term" value="F:oxidoreductase activity, acting on the CH-NH group of donors, NAD or NADP as acceptor"/>
    <property type="evidence" value="ECO:0007669"/>
    <property type="project" value="UniProtKB-ARBA"/>
</dbReference>
<protein>
    <submittedName>
        <fullName evidence="5">Flavin reductase</fullName>
    </submittedName>
</protein>
<accession>A0A1F4TMX3</accession>
<dbReference type="STRING" id="1802583.A2311_00435"/>
<dbReference type="GO" id="GO:0010181">
    <property type="term" value="F:FMN binding"/>
    <property type="evidence" value="ECO:0007669"/>
    <property type="project" value="InterPro"/>
</dbReference>
<evidence type="ECO:0000256" key="2">
    <source>
        <dbReference type="ARBA" id="ARBA00022630"/>
    </source>
</evidence>
<proteinExistence type="inferred from homology"/>
<feature type="domain" description="Flavin reductase like" evidence="4">
    <location>
        <begin position="11"/>
        <end position="151"/>
    </location>
</feature>
<name>A0A1F4TMX3_UNCSA</name>
<dbReference type="InterPro" id="IPR052174">
    <property type="entry name" value="Flavoredoxin"/>
</dbReference>
<dbReference type="PANTHER" id="PTHR43567">
    <property type="entry name" value="FLAVOREDOXIN-RELATED-RELATED"/>
    <property type="match status" value="1"/>
</dbReference>
<dbReference type="InterPro" id="IPR002563">
    <property type="entry name" value="Flavin_Rdtase-like_dom"/>
</dbReference>
<comment type="caution">
    <text evidence="5">The sequence shown here is derived from an EMBL/GenBank/DDBJ whole genome shotgun (WGS) entry which is preliminary data.</text>
</comment>
<dbReference type="Gene3D" id="2.30.110.10">
    <property type="entry name" value="Electron Transport, Fmn-binding Protein, Chain A"/>
    <property type="match status" value="1"/>
</dbReference>
<reference evidence="5 6" key="1">
    <citation type="journal article" date="2016" name="Nat. Commun.">
        <title>Thousands of microbial genomes shed light on interconnected biogeochemical processes in an aquifer system.</title>
        <authorList>
            <person name="Anantharaman K."/>
            <person name="Brown C.T."/>
            <person name="Hug L.A."/>
            <person name="Sharon I."/>
            <person name="Castelle C.J."/>
            <person name="Probst A.J."/>
            <person name="Thomas B.C."/>
            <person name="Singh A."/>
            <person name="Wilkins M.J."/>
            <person name="Karaoz U."/>
            <person name="Brodie E.L."/>
            <person name="Williams K.H."/>
            <person name="Hubbard S.S."/>
            <person name="Banfield J.F."/>
        </authorList>
    </citation>
    <scope>NUCLEOTIDE SEQUENCE [LARGE SCALE GENOMIC DNA]</scope>
</reference>
<gene>
    <name evidence="5" type="ORF">A2311_00435</name>
</gene>
<evidence type="ECO:0000313" key="6">
    <source>
        <dbReference type="Proteomes" id="UP000178951"/>
    </source>
</evidence>